<keyword evidence="3" id="KW-1185">Reference proteome</keyword>
<name>A0A975HMR5_9GAMM</name>
<geneLocation type="plasmid" evidence="2 3">
    <name>unnamed5</name>
</geneLocation>
<dbReference type="EMBL" id="CP072135">
    <property type="protein sequence ID" value="QTH73406.1"/>
    <property type="molecule type" value="Genomic_DNA"/>
</dbReference>
<evidence type="ECO:0000313" key="2">
    <source>
        <dbReference type="EMBL" id="QTH73406.1"/>
    </source>
</evidence>
<feature type="domain" description="Copper-binding protein MbnP-like" evidence="1">
    <location>
        <begin position="29"/>
        <end position="219"/>
    </location>
</feature>
<organism evidence="2 3">
    <name type="scientific">Pseudoalteromonas xiamenensis</name>
    <dbReference type="NCBI Taxonomy" id="882626"/>
    <lineage>
        <taxon>Bacteria</taxon>
        <taxon>Pseudomonadati</taxon>
        <taxon>Pseudomonadota</taxon>
        <taxon>Gammaproteobacteria</taxon>
        <taxon>Alteromonadales</taxon>
        <taxon>Pseudoalteromonadaceae</taxon>
        <taxon>Pseudoalteromonas</taxon>
    </lineage>
</organism>
<sequence length="244" mass="27418">MKRNFLYTFYSTMLIVGLLGCSSNESSVLSIRPVWGSNAAPISLCQSNNPAALSVEQLQFYLSDFYLNGQRLTLVDNGIEQNTEVVLVGGDCSQKHWRIEFEGRLPEGTLSFTLGLPFDDNHRNPLTQVSPLNVPEMFWTWQQGHKFLRLDLKQQNEGWEFHLGSIGCQSASVMRAPSQPCALANRYQYSIELKGENAVLFDLKALLNGLDLADLPDCMGDPEQQGCKTVMSRLKLPLFRGEHE</sequence>
<dbReference type="Pfam" id="PF20243">
    <property type="entry name" value="MbnP"/>
    <property type="match status" value="1"/>
</dbReference>
<dbReference type="NCBIfam" id="TIGR04052">
    <property type="entry name" value="MbnP_like_WxW"/>
    <property type="match status" value="1"/>
</dbReference>
<dbReference type="KEGG" id="pxi:J5O05_18025"/>
<proteinExistence type="predicted"/>
<dbReference type="InterPro" id="IPR023977">
    <property type="entry name" value="MbnP-like"/>
</dbReference>
<dbReference type="AlphaFoldDB" id="A0A975HMR5"/>
<accession>A0A975HMR5</accession>
<dbReference type="Proteomes" id="UP000664904">
    <property type="component" value="Plasmid unnamed5"/>
</dbReference>
<reference evidence="2" key="1">
    <citation type="submission" date="2021-03" db="EMBL/GenBank/DDBJ databases">
        <title>Complete Genome of Pseudoalteromonas xiamenensis STKMTI.2, a new potential marine bacterium producing anti-Vibrio compounds.</title>
        <authorList>
            <person name="Handayani D.P."/>
            <person name="Isnansetyo A."/>
            <person name="Istiqomah I."/>
            <person name="Jumina J."/>
        </authorList>
    </citation>
    <scope>NUCLEOTIDE SEQUENCE</scope>
    <source>
        <strain evidence="2">STKMTI.2</strain>
        <plasmid evidence="2">unnamed5</plasmid>
    </source>
</reference>
<protein>
    <submittedName>
        <fullName evidence="2">Metallo-mystery pair system four-Cys motif protein</fullName>
    </submittedName>
</protein>
<dbReference type="RefSeq" id="WP_208845018.1">
    <property type="nucleotide sequence ID" value="NZ_CP072135.1"/>
</dbReference>
<evidence type="ECO:0000313" key="3">
    <source>
        <dbReference type="Proteomes" id="UP000664904"/>
    </source>
</evidence>
<evidence type="ECO:0000259" key="1">
    <source>
        <dbReference type="Pfam" id="PF20243"/>
    </source>
</evidence>
<dbReference type="InterPro" id="IPR046863">
    <property type="entry name" value="MbnP-like_dom"/>
</dbReference>
<gene>
    <name evidence="2" type="ORF">J5O05_18025</name>
</gene>
<dbReference type="PROSITE" id="PS51257">
    <property type="entry name" value="PROKAR_LIPOPROTEIN"/>
    <property type="match status" value="1"/>
</dbReference>
<keyword evidence="2" id="KW-0614">Plasmid</keyword>